<dbReference type="InterPro" id="IPR050671">
    <property type="entry name" value="CD300_family_receptors"/>
</dbReference>
<evidence type="ECO:0000313" key="8">
    <source>
        <dbReference type="Proteomes" id="UP000472240"/>
    </source>
</evidence>
<dbReference type="InParanoid" id="A0A671ELN9"/>
<comment type="subcellular location">
    <subcellularLocation>
        <location evidence="1">Membrane</location>
    </subcellularLocation>
</comment>
<reference evidence="7" key="5">
    <citation type="submission" date="2025-09" db="UniProtKB">
        <authorList>
            <consortium name="Ensembl"/>
        </authorList>
    </citation>
    <scope>IDENTIFICATION</scope>
</reference>
<protein>
    <recommendedName>
        <fullName evidence="6">Ig-like domain-containing protein</fullName>
    </recommendedName>
</protein>
<dbReference type="Proteomes" id="UP000472240">
    <property type="component" value="Chromosome 21"/>
</dbReference>
<dbReference type="SMART" id="SM00409">
    <property type="entry name" value="IG"/>
    <property type="match status" value="1"/>
</dbReference>
<dbReference type="GO" id="GO:0005886">
    <property type="term" value="C:plasma membrane"/>
    <property type="evidence" value="ECO:0007669"/>
    <property type="project" value="TreeGrafter"/>
</dbReference>
<dbReference type="InterPro" id="IPR036179">
    <property type="entry name" value="Ig-like_dom_sf"/>
</dbReference>
<dbReference type="CDD" id="cd05716">
    <property type="entry name" value="IgV_pIgR_like"/>
    <property type="match status" value="1"/>
</dbReference>
<keyword evidence="3" id="KW-0732">Signal</keyword>
<reference evidence="7 8" key="1">
    <citation type="journal article" date="2015" name="Annu Rev Anim Biosci">
        <title>The Genome 10K Project: a way forward.</title>
        <authorList>
            <person name="Koepfli K.P."/>
            <person name="Paten B."/>
            <person name="O'Brien S.J."/>
            <person name="Koepfli K.P."/>
            <person name="Paten B."/>
            <person name="Antunes A."/>
            <person name="Belov K."/>
            <person name="Bustamante C."/>
            <person name="Castoe T.A."/>
            <person name="Clawson H."/>
            <person name="Crawford A.J."/>
            <person name="Diekhans M."/>
            <person name="Distel D."/>
            <person name="Durbin R."/>
            <person name="Earl D."/>
            <person name="Fujita M.K."/>
            <person name="Gamble T."/>
            <person name="Georges A."/>
            <person name="Gemmell N."/>
            <person name="Gilbert M.T."/>
            <person name="Graves J.M."/>
            <person name="Green R.E."/>
            <person name="Hickey G."/>
            <person name="Jarvis E.D."/>
            <person name="Johnson W."/>
            <person name="Komissarov A."/>
            <person name="Korf I."/>
            <person name="Kuhn R."/>
            <person name="Larkin D.M."/>
            <person name="Lewin H."/>
            <person name="Lopez J.V."/>
            <person name="Ma J."/>
            <person name="Marques-Bonet T."/>
            <person name="Miller W."/>
            <person name="Murphy R."/>
            <person name="Pevzner P."/>
            <person name="Shapiro B."/>
            <person name="Steiner C."/>
            <person name="Tamazian G."/>
            <person name="Venkatesh B."/>
            <person name="Wang J."/>
            <person name="Wayne R."/>
            <person name="Wiley E."/>
            <person name="Yang H."/>
            <person name="Zhang G."/>
            <person name="Haussler D."/>
            <person name="Ryder O."/>
            <person name="O'Brien S.J."/>
        </authorList>
    </citation>
    <scope>NUCLEOTIDE SEQUENCE</scope>
</reference>
<sequence length="291" mass="33252">MQLRRISNLFHFRQPRGRPGQDWLRGGGSIYILGLCFPGCFSIRGPASVRGREQGSLTVQCRYDPKWKNYVKWWCKGAVWSSCQILVKTTESEEVRSGRVSIRDYPANLTFTVTLDSLTEEDEGTYKCGILSPFGHDPMFQVTVSVFPGEPHTLPLYQLRVCELILENVLQTSLMNITTVTFKVIPLGSYASMPVPSPPFKAILELFFWNGPHRCRSTLDVLTVIKMSSFQYFLYLQVKKSHWGPDQMSREGVPIQLFVYWLKSPSQTVPCELVHCRDAKAMNCRQKVQVV</sequence>
<dbReference type="Ensembl" id="ENSRFET00010015599.1">
    <property type="protein sequence ID" value="ENSRFEP00010014269.1"/>
    <property type="gene ID" value="ENSRFEG00010009594.1"/>
</dbReference>
<dbReference type="PANTHER" id="PTHR11860:SF87">
    <property type="entry name" value="CMRF35-LIKE MOLECULE 8"/>
    <property type="match status" value="1"/>
</dbReference>
<dbReference type="InterPro" id="IPR003599">
    <property type="entry name" value="Ig_sub"/>
</dbReference>
<dbReference type="FunFam" id="2.60.40.10:FF:000370">
    <property type="entry name" value="CMRF35-like molecule 1"/>
    <property type="match status" value="1"/>
</dbReference>
<dbReference type="InterPro" id="IPR013106">
    <property type="entry name" value="Ig_V-set"/>
</dbReference>
<evidence type="ECO:0000256" key="5">
    <source>
        <dbReference type="ARBA" id="ARBA00023157"/>
    </source>
</evidence>
<evidence type="ECO:0000256" key="1">
    <source>
        <dbReference type="ARBA" id="ARBA00004370"/>
    </source>
</evidence>
<evidence type="ECO:0000256" key="3">
    <source>
        <dbReference type="ARBA" id="ARBA00022729"/>
    </source>
</evidence>
<evidence type="ECO:0000256" key="2">
    <source>
        <dbReference type="ARBA" id="ARBA00022692"/>
    </source>
</evidence>
<reference evidence="7" key="4">
    <citation type="submission" date="2025-08" db="UniProtKB">
        <authorList>
            <consortium name="Ensembl"/>
        </authorList>
    </citation>
    <scope>IDENTIFICATION</scope>
</reference>
<feature type="domain" description="Ig-like" evidence="6">
    <location>
        <begin position="38"/>
        <end position="145"/>
    </location>
</feature>
<keyword evidence="4" id="KW-0472">Membrane</keyword>
<dbReference type="InterPro" id="IPR013783">
    <property type="entry name" value="Ig-like_fold"/>
</dbReference>
<dbReference type="GO" id="GO:0004888">
    <property type="term" value="F:transmembrane signaling receptor activity"/>
    <property type="evidence" value="ECO:0007669"/>
    <property type="project" value="TreeGrafter"/>
</dbReference>
<keyword evidence="2" id="KW-0812">Transmembrane</keyword>
<evidence type="ECO:0000259" key="6">
    <source>
        <dbReference type="PROSITE" id="PS50835"/>
    </source>
</evidence>
<accession>A0A671ELN9</accession>
<dbReference type="SUPFAM" id="SSF48726">
    <property type="entry name" value="Immunoglobulin"/>
    <property type="match status" value="1"/>
</dbReference>
<dbReference type="PANTHER" id="PTHR11860">
    <property type="entry name" value="POLYMERIC-IMMUNOGLOBULIN RECEPTOR"/>
    <property type="match status" value="1"/>
</dbReference>
<dbReference type="Gene3D" id="2.60.40.10">
    <property type="entry name" value="Immunoglobulins"/>
    <property type="match status" value="1"/>
</dbReference>
<dbReference type="InterPro" id="IPR007110">
    <property type="entry name" value="Ig-like_dom"/>
</dbReference>
<keyword evidence="8" id="KW-1185">Reference proteome</keyword>
<evidence type="ECO:0000313" key="7">
    <source>
        <dbReference type="Ensembl" id="ENSRFEP00010014269.1"/>
    </source>
</evidence>
<keyword evidence="5" id="KW-1015">Disulfide bond</keyword>
<evidence type="ECO:0000256" key="4">
    <source>
        <dbReference type="ARBA" id="ARBA00023136"/>
    </source>
</evidence>
<proteinExistence type="predicted"/>
<name>A0A671ELN9_RHIFE</name>
<dbReference type="PROSITE" id="PS50835">
    <property type="entry name" value="IG_LIKE"/>
    <property type="match status" value="1"/>
</dbReference>
<reference evidence="8" key="3">
    <citation type="submission" date="2018-12" db="EMBL/GenBank/DDBJ databases">
        <title>G10K-VGP greater horseshoe bat female genome, primary haplotype.</title>
        <authorList>
            <person name="Teeling E."/>
            <person name="Myers G."/>
            <person name="Vernes S."/>
            <person name="Pippel M."/>
            <person name="Winkler S."/>
            <person name="Fedrigo O."/>
            <person name="Rhie A."/>
            <person name="Koren S."/>
            <person name="Phillippy A."/>
            <person name="Lewin H."/>
            <person name="Damas J."/>
            <person name="Howe K."/>
            <person name="Mountcastle J."/>
            <person name="Jarvis E.D."/>
        </authorList>
    </citation>
    <scope>NUCLEOTIDE SEQUENCE [LARGE SCALE GENOMIC DNA]</scope>
</reference>
<dbReference type="GeneTree" id="ENSGT00940000154332"/>
<reference evidence="7 8" key="2">
    <citation type="journal article" date="2018" name="Annu Rev Anim Biosci">
        <title>Bat Biology, Genomes, and the Bat1K Project: To Generate Chromosome-Level Genomes for All Living Bat Species.</title>
        <authorList>
            <person name="Teeling E.C."/>
            <person name="Vernes S.C."/>
            <person name="Davalos L.M."/>
            <person name="Ray D.A."/>
            <person name="Gilbert M.T.P."/>
            <person name="Myers E."/>
        </authorList>
    </citation>
    <scope>NUCLEOTIDE SEQUENCE</scope>
</reference>
<dbReference type="Pfam" id="PF07686">
    <property type="entry name" value="V-set"/>
    <property type="match status" value="1"/>
</dbReference>
<organism evidence="7 8">
    <name type="scientific">Rhinolophus ferrumequinum</name>
    <name type="common">Greater horseshoe bat</name>
    <dbReference type="NCBI Taxonomy" id="59479"/>
    <lineage>
        <taxon>Eukaryota</taxon>
        <taxon>Metazoa</taxon>
        <taxon>Chordata</taxon>
        <taxon>Craniata</taxon>
        <taxon>Vertebrata</taxon>
        <taxon>Euteleostomi</taxon>
        <taxon>Mammalia</taxon>
        <taxon>Eutheria</taxon>
        <taxon>Laurasiatheria</taxon>
        <taxon>Chiroptera</taxon>
        <taxon>Yinpterochiroptera</taxon>
        <taxon>Rhinolophoidea</taxon>
        <taxon>Rhinolophidae</taxon>
        <taxon>Rhinolophinae</taxon>
        <taxon>Rhinolophus</taxon>
    </lineage>
</organism>
<dbReference type="AlphaFoldDB" id="A0A671ELN9"/>